<reference evidence="2 3" key="1">
    <citation type="submission" date="2024-11" db="EMBL/GenBank/DDBJ databases">
        <title>A near-complete genome assembly of Cinchona calisaya.</title>
        <authorList>
            <person name="Lian D.C."/>
            <person name="Zhao X.W."/>
            <person name="Wei L."/>
        </authorList>
    </citation>
    <scope>NUCLEOTIDE SEQUENCE [LARGE SCALE GENOMIC DNA]</scope>
    <source>
        <tissue evidence="2">Nenye</tissue>
    </source>
</reference>
<accession>A0ABD3AQD7</accession>
<protein>
    <recommendedName>
        <fullName evidence="1">RNase H type-1 domain-containing protein</fullName>
    </recommendedName>
</protein>
<evidence type="ECO:0000313" key="2">
    <source>
        <dbReference type="EMBL" id="KAL3533422.1"/>
    </source>
</evidence>
<proteinExistence type="predicted"/>
<dbReference type="Proteomes" id="UP001630127">
    <property type="component" value="Unassembled WGS sequence"/>
</dbReference>
<gene>
    <name evidence="2" type="ORF">ACH5RR_006943</name>
</gene>
<organism evidence="2 3">
    <name type="scientific">Cinchona calisaya</name>
    <dbReference type="NCBI Taxonomy" id="153742"/>
    <lineage>
        <taxon>Eukaryota</taxon>
        <taxon>Viridiplantae</taxon>
        <taxon>Streptophyta</taxon>
        <taxon>Embryophyta</taxon>
        <taxon>Tracheophyta</taxon>
        <taxon>Spermatophyta</taxon>
        <taxon>Magnoliopsida</taxon>
        <taxon>eudicotyledons</taxon>
        <taxon>Gunneridae</taxon>
        <taxon>Pentapetalae</taxon>
        <taxon>asterids</taxon>
        <taxon>lamiids</taxon>
        <taxon>Gentianales</taxon>
        <taxon>Rubiaceae</taxon>
        <taxon>Cinchonoideae</taxon>
        <taxon>Cinchoneae</taxon>
        <taxon>Cinchona</taxon>
    </lineage>
</organism>
<dbReference type="Gene3D" id="3.30.420.10">
    <property type="entry name" value="Ribonuclease H-like superfamily/Ribonuclease H"/>
    <property type="match status" value="1"/>
</dbReference>
<dbReference type="AlphaFoldDB" id="A0ABD3AQD7"/>
<dbReference type="Pfam" id="PF13456">
    <property type="entry name" value="RVT_3"/>
    <property type="match status" value="1"/>
</dbReference>
<dbReference type="InterPro" id="IPR002156">
    <property type="entry name" value="RNaseH_domain"/>
</dbReference>
<dbReference type="EMBL" id="JBJUIK010000003">
    <property type="protein sequence ID" value="KAL3533422.1"/>
    <property type="molecule type" value="Genomic_DNA"/>
</dbReference>
<dbReference type="InterPro" id="IPR036397">
    <property type="entry name" value="RNaseH_sf"/>
</dbReference>
<sequence>MFIVGISNISKLFPGMTSALLAEILAAQEIVLLVKELRRTYFVLEGDSIVVKKSLLDGDADHSIPGHLLENTRLTLENCRNFDIHWISRKCNNVALTLAQHAKVVGSCSWSDPSMFLVQALEFNSDIS</sequence>
<evidence type="ECO:0000259" key="1">
    <source>
        <dbReference type="Pfam" id="PF13456"/>
    </source>
</evidence>
<keyword evidence="3" id="KW-1185">Reference proteome</keyword>
<evidence type="ECO:0000313" key="3">
    <source>
        <dbReference type="Proteomes" id="UP001630127"/>
    </source>
</evidence>
<name>A0ABD3AQD7_9GENT</name>
<comment type="caution">
    <text evidence="2">The sequence shown here is derived from an EMBL/GenBank/DDBJ whole genome shotgun (WGS) entry which is preliminary data.</text>
</comment>
<feature type="domain" description="RNase H type-1" evidence="1">
    <location>
        <begin position="13"/>
        <end position="102"/>
    </location>
</feature>